<proteinExistence type="predicted"/>
<evidence type="ECO:0000313" key="1">
    <source>
        <dbReference type="EMBL" id="QIE58588.1"/>
    </source>
</evidence>
<dbReference type="NCBIfam" id="TIGR02757">
    <property type="entry name" value="TIGR02757 family protein"/>
    <property type="match status" value="1"/>
</dbReference>
<dbReference type="InterPro" id="IPR014127">
    <property type="entry name" value="CHP02757"/>
</dbReference>
<dbReference type="Pfam" id="PF09674">
    <property type="entry name" value="DUF2400"/>
    <property type="match status" value="1"/>
</dbReference>
<evidence type="ECO:0000313" key="2">
    <source>
        <dbReference type="Proteomes" id="UP000505306"/>
    </source>
</evidence>
<sequence length="254" mass="29054">MNQAQLKAFLDEKVIQYNCTDFIETDPIQIPHRFTKKEDIEIAGFLTATIAWGNRKSIITNAEKILYFLEQSPYDFVLNASEKEIKSLSPFVHRTFNAIDFQYFITALQHLYKNYGGLEAIFSNHSTKTDTQRAIHEFKATFFSLPHLIRTQKHVSDPLKNSAAKRLNMYLRWMVRQDLAGVDFGIWNNISSSALSCPLDVHSGNVARKLGILKRKQNDGKALAELDSALRLLDPEDPVKYDFALFGLGAFEKF</sequence>
<dbReference type="KEGG" id="mgel:G5B37_03140"/>
<name>A0A6G6GJ70_9FLAO</name>
<dbReference type="RefSeq" id="WP_164678619.1">
    <property type="nucleotide sequence ID" value="NZ_CP049057.1"/>
</dbReference>
<organism evidence="1 2">
    <name type="scientific">Rasiella rasia</name>
    <dbReference type="NCBI Taxonomy" id="2744027"/>
    <lineage>
        <taxon>Bacteria</taxon>
        <taxon>Pseudomonadati</taxon>
        <taxon>Bacteroidota</taxon>
        <taxon>Flavobacteriia</taxon>
        <taxon>Flavobacteriales</taxon>
        <taxon>Flavobacteriaceae</taxon>
        <taxon>Rasiella</taxon>
    </lineage>
</organism>
<accession>A0A6G6GJ70</accession>
<dbReference type="Proteomes" id="UP000505306">
    <property type="component" value="Chromosome"/>
</dbReference>
<reference evidence="1 2" key="1">
    <citation type="submission" date="2020-02" db="EMBL/GenBank/DDBJ databases">
        <title>Complete genome sequence of Flavobacteriaceae bacterium.</title>
        <authorList>
            <person name="Kim S.-J."/>
            <person name="Kim Y.-S."/>
            <person name="Kim K.-H."/>
        </authorList>
    </citation>
    <scope>NUCLEOTIDE SEQUENCE [LARGE SCALE GENOMIC DNA]</scope>
    <source>
        <strain evidence="1 2">RR4-40</strain>
    </source>
</reference>
<gene>
    <name evidence="1" type="ORF">G5B37_03140</name>
</gene>
<dbReference type="AlphaFoldDB" id="A0A6G6GJ70"/>
<dbReference type="EMBL" id="CP049057">
    <property type="protein sequence ID" value="QIE58588.1"/>
    <property type="molecule type" value="Genomic_DNA"/>
</dbReference>
<protein>
    <submittedName>
        <fullName evidence="1">TIGR02757 family protein</fullName>
    </submittedName>
</protein>
<keyword evidence="2" id="KW-1185">Reference proteome</keyword>